<keyword evidence="3" id="KW-1185">Reference proteome</keyword>
<comment type="caution">
    <text evidence="2">The sequence shown here is derived from an EMBL/GenBank/DDBJ whole genome shotgun (WGS) entry which is preliminary data.</text>
</comment>
<keyword evidence="1" id="KW-0812">Transmembrane</keyword>
<sequence length="228" mass="26119">MRVTRIGGFTLLELLITLVLMGLVMLLLFTGLRVSTRSWEAVDRQQQTVSEQYQLQQVLRRLLSQARNLRVRDSEGRVQAAFNGAATELTFVAPGRSGDLSGDLYWYRLYRRDNGQQAELVLQAKAFDTGDAVEWGELFSTEVVAETGEIRPVYDYSLLLLPARRLELTYWDQPSGSLLLAQPDWIEQARLPRLIELRLIDTAEQISTRWPPLAVALEEYNHALRQNR</sequence>
<proteinExistence type="predicted"/>
<protein>
    <submittedName>
        <fullName evidence="2">General secretion pathway protein J</fullName>
    </submittedName>
</protein>
<reference evidence="2 3" key="1">
    <citation type="submission" date="2018-03" db="EMBL/GenBank/DDBJ databases">
        <title>Genomic Encyclopedia of Archaeal and Bacterial Type Strains, Phase II (KMG-II): from individual species to whole genera.</title>
        <authorList>
            <person name="Goeker M."/>
        </authorList>
    </citation>
    <scope>NUCLEOTIDE SEQUENCE [LARGE SCALE GENOMIC DNA]</scope>
    <source>
        <strain evidence="2 3">DSM 17586</strain>
    </source>
</reference>
<dbReference type="NCBIfam" id="TIGR02532">
    <property type="entry name" value="IV_pilin_GFxxxE"/>
    <property type="match status" value="1"/>
</dbReference>
<dbReference type="PROSITE" id="PS00409">
    <property type="entry name" value="PROKAR_NTER_METHYL"/>
    <property type="match status" value="1"/>
</dbReference>
<dbReference type="EMBL" id="PYGI01000002">
    <property type="protein sequence ID" value="PSL16116.1"/>
    <property type="molecule type" value="Genomic_DNA"/>
</dbReference>
<dbReference type="Proteomes" id="UP000242133">
    <property type="component" value="Unassembled WGS sequence"/>
</dbReference>
<dbReference type="RefSeq" id="WP_106590349.1">
    <property type="nucleotide sequence ID" value="NZ_PYGI01000002.1"/>
</dbReference>
<evidence type="ECO:0000256" key="1">
    <source>
        <dbReference type="SAM" id="Phobius"/>
    </source>
</evidence>
<evidence type="ECO:0000313" key="2">
    <source>
        <dbReference type="EMBL" id="PSL16116.1"/>
    </source>
</evidence>
<name>A0A2P8F342_9GAMM</name>
<keyword evidence="1" id="KW-1133">Transmembrane helix</keyword>
<feature type="transmembrane region" description="Helical" evidence="1">
    <location>
        <begin position="6"/>
        <end position="29"/>
    </location>
</feature>
<dbReference type="SUPFAM" id="SSF54523">
    <property type="entry name" value="Pili subunits"/>
    <property type="match status" value="1"/>
</dbReference>
<dbReference type="AlphaFoldDB" id="A0A2P8F342"/>
<dbReference type="InterPro" id="IPR045584">
    <property type="entry name" value="Pilin-like"/>
</dbReference>
<organism evidence="2 3">
    <name type="scientific">Marinobacterium halophilum</name>
    <dbReference type="NCBI Taxonomy" id="267374"/>
    <lineage>
        <taxon>Bacteria</taxon>
        <taxon>Pseudomonadati</taxon>
        <taxon>Pseudomonadota</taxon>
        <taxon>Gammaproteobacteria</taxon>
        <taxon>Oceanospirillales</taxon>
        <taxon>Oceanospirillaceae</taxon>
        <taxon>Marinobacterium</taxon>
    </lineage>
</organism>
<keyword evidence="1" id="KW-0472">Membrane</keyword>
<gene>
    <name evidence="2" type="ORF">CLV44_10239</name>
</gene>
<dbReference type="InterPro" id="IPR012902">
    <property type="entry name" value="N_methyl_site"/>
</dbReference>
<dbReference type="Pfam" id="PF07963">
    <property type="entry name" value="N_methyl"/>
    <property type="match status" value="1"/>
</dbReference>
<accession>A0A2P8F342</accession>
<evidence type="ECO:0000313" key="3">
    <source>
        <dbReference type="Proteomes" id="UP000242133"/>
    </source>
</evidence>
<dbReference type="OrthoDB" id="5568646at2"/>